<dbReference type="InterPro" id="IPR011009">
    <property type="entry name" value="Kinase-like_dom_sf"/>
</dbReference>
<dbReference type="SUPFAM" id="SSF56112">
    <property type="entry name" value="Protein kinase-like (PK-like)"/>
    <property type="match status" value="1"/>
</dbReference>
<dbReference type="EC" id="2.7.1.172" evidence="1"/>
<evidence type="ECO:0000313" key="4">
    <source>
        <dbReference type="EMBL" id="EFJ03922.1"/>
    </source>
</evidence>
<reference evidence="4 5" key="1">
    <citation type="journal article" date="2010" name="Nat. Biotechnol.">
        <title>Genome sequence of the model mushroom Schizophyllum commune.</title>
        <authorList>
            <person name="Ohm R.A."/>
            <person name="de Jong J.F."/>
            <person name="Lugones L.G."/>
            <person name="Aerts A."/>
            <person name="Kothe E."/>
            <person name="Stajich J.E."/>
            <person name="de Vries R.P."/>
            <person name="Record E."/>
            <person name="Levasseur A."/>
            <person name="Baker S.E."/>
            <person name="Bartholomew K.A."/>
            <person name="Coutinho P.M."/>
            <person name="Erdmann S."/>
            <person name="Fowler T.J."/>
            <person name="Gathman A.C."/>
            <person name="Lombard V."/>
            <person name="Henrissat B."/>
            <person name="Knabe N."/>
            <person name="Kuees U."/>
            <person name="Lilly W.W."/>
            <person name="Lindquist E."/>
            <person name="Lucas S."/>
            <person name="Magnuson J.K."/>
            <person name="Piumi F."/>
            <person name="Raudaskoski M."/>
            <person name="Salamov A."/>
            <person name="Schmutz J."/>
            <person name="Schwarze F.W.M.R."/>
            <person name="vanKuyk P.A."/>
            <person name="Horton J.S."/>
            <person name="Grigoriev I.V."/>
            <person name="Woesten H.A.B."/>
        </authorList>
    </citation>
    <scope>NUCLEOTIDE SEQUENCE [LARGE SCALE GENOMIC DNA]</scope>
    <source>
        <strain evidence="5">H4-8 / FGSC 9210</strain>
    </source>
</reference>
<name>D8PSD3_SCHCM</name>
<keyword evidence="3" id="KW-0418">Kinase</keyword>
<dbReference type="HOGENOM" id="CLU_036517_0_3_1"/>
<dbReference type="Gene3D" id="3.90.1200.10">
    <property type="match status" value="1"/>
</dbReference>
<comment type="similarity">
    <text evidence="3">Belongs to the fructosamine kinase family.</text>
</comment>
<dbReference type="InParanoid" id="D8PSD3"/>
<dbReference type="Pfam" id="PF03881">
    <property type="entry name" value="Fructosamin_kin"/>
    <property type="match status" value="1"/>
</dbReference>
<dbReference type="InterPro" id="IPR016477">
    <property type="entry name" value="Fructo-/Ketosamine-3-kinase"/>
</dbReference>
<dbReference type="PANTHER" id="PTHR12149">
    <property type="entry name" value="FRUCTOSAMINE 3 KINASE-RELATED PROTEIN"/>
    <property type="match status" value="1"/>
</dbReference>
<protein>
    <recommendedName>
        <fullName evidence="1">protein-ribulosamine 3-kinase</fullName>
        <ecNumber evidence="1">2.7.1.172</ecNumber>
    </recommendedName>
</protein>
<dbReference type="AlphaFoldDB" id="D8PSD3"/>
<evidence type="ECO:0000256" key="1">
    <source>
        <dbReference type="ARBA" id="ARBA00011961"/>
    </source>
</evidence>
<dbReference type="PANTHER" id="PTHR12149:SF8">
    <property type="entry name" value="PROTEIN-RIBULOSAMINE 3-KINASE"/>
    <property type="match status" value="1"/>
</dbReference>
<dbReference type="VEuPathDB" id="FungiDB:SCHCODRAFT_0241481"/>
<dbReference type="Proteomes" id="UP000007431">
    <property type="component" value="Unassembled WGS sequence"/>
</dbReference>
<comment type="catalytic activity">
    <reaction evidence="2">
        <text>N(6)-D-ribulosyl-L-lysyl-[protein] + ATP = N(6)-(3-O-phospho-D-ribulosyl)-L-lysyl-[protein] + ADP + H(+)</text>
        <dbReference type="Rhea" id="RHEA:48432"/>
        <dbReference type="Rhea" id="RHEA-COMP:12103"/>
        <dbReference type="Rhea" id="RHEA-COMP:12104"/>
        <dbReference type="ChEBI" id="CHEBI:15378"/>
        <dbReference type="ChEBI" id="CHEBI:30616"/>
        <dbReference type="ChEBI" id="CHEBI:90418"/>
        <dbReference type="ChEBI" id="CHEBI:90420"/>
        <dbReference type="ChEBI" id="CHEBI:456216"/>
        <dbReference type="EC" id="2.7.1.172"/>
    </reaction>
    <physiologicalReaction direction="left-to-right" evidence="2">
        <dbReference type="Rhea" id="RHEA:48433"/>
    </physiologicalReaction>
</comment>
<sequence>MPFRRSIPQNLLNNLMEELNRIEPGAEFHGSLPKISSNNGKDYFAKVGSPSEAEQFEGEAQSLLALSEGCPELVPRVFAHGVTDGRPYFVSEYKNIGSLTEGAGIRLGELMGTKLHRHTSPNGQFGFEVPTYCGATRMRNGWFPSWEELFSDKIGELLDALKGQRFGELVSKGEQVRKVIPKLLPLKIEPVILHGDLWSGNAGTDRNTGEPAIFDPSSFYGHNEFLAIARVFGGFPRSFYTTYHKHFPKAEPVDQYELRMELYEMFHYLNHTVLFGGGYASSALSKMNTLLKAKL</sequence>
<dbReference type="GO" id="GO:0016301">
    <property type="term" value="F:kinase activity"/>
    <property type="evidence" value="ECO:0007669"/>
    <property type="project" value="UniProtKB-UniRule"/>
</dbReference>
<dbReference type="GO" id="GO:0102193">
    <property type="term" value="F:protein-ribulosamine 3-kinase activity"/>
    <property type="evidence" value="ECO:0007669"/>
    <property type="project" value="UniProtKB-EC"/>
</dbReference>
<dbReference type="STRING" id="578458.D8PSD3"/>
<dbReference type="OMA" id="RECDIAM"/>
<evidence type="ECO:0000256" key="3">
    <source>
        <dbReference type="PIRNR" id="PIRNR006221"/>
    </source>
</evidence>
<evidence type="ECO:0000256" key="2">
    <source>
        <dbReference type="ARBA" id="ARBA00048655"/>
    </source>
</evidence>
<evidence type="ECO:0000313" key="5">
    <source>
        <dbReference type="Proteomes" id="UP000007431"/>
    </source>
</evidence>
<dbReference type="eggNOG" id="KOG3021">
    <property type="taxonomic scope" value="Eukaryota"/>
</dbReference>
<accession>D8PSD3</accession>
<proteinExistence type="inferred from homology"/>
<keyword evidence="5" id="KW-1185">Reference proteome</keyword>
<dbReference type="EMBL" id="GL377302">
    <property type="protein sequence ID" value="EFJ03922.1"/>
    <property type="molecule type" value="Genomic_DNA"/>
</dbReference>
<keyword evidence="3" id="KW-0808">Transferase</keyword>
<dbReference type="PIRSF" id="PIRSF006221">
    <property type="entry name" value="Ketosamine-3-kinase"/>
    <property type="match status" value="1"/>
</dbReference>
<organism evidence="5">
    <name type="scientific">Schizophyllum commune (strain H4-8 / FGSC 9210)</name>
    <name type="common">Split gill fungus</name>
    <dbReference type="NCBI Taxonomy" id="578458"/>
    <lineage>
        <taxon>Eukaryota</taxon>
        <taxon>Fungi</taxon>
        <taxon>Dikarya</taxon>
        <taxon>Basidiomycota</taxon>
        <taxon>Agaricomycotina</taxon>
        <taxon>Agaricomycetes</taxon>
        <taxon>Agaricomycetidae</taxon>
        <taxon>Agaricales</taxon>
        <taxon>Schizophyllaceae</taxon>
        <taxon>Schizophyllum</taxon>
    </lineage>
</organism>
<gene>
    <name evidence="4" type="ORF">SCHCODRAFT_241481</name>
</gene>